<feature type="region of interest" description="Disordered" evidence="1">
    <location>
        <begin position="120"/>
        <end position="194"/>
    </location>
</feature>
<feature type="region of interest" description="Disordered" evidence="1">
    <location>
        <begin position="234"/>
        <end position="342"/>
    </location>
</feature>
<evidence type="ECO:0000313" key="3">
    <source>
        <dbReference type="Proteomes" id="UP000735302"/>
    </source>
</evidence>
<evidence type="ECO:0000313" key="2">
    <source>
        <dbReference type="EMBL" id="GFN92122.1"/>
    </source>
</evidence>
<protein>
    <submittedName>
        <fullName evidence="2">Uncharacterized protein</fullName>
    </submittedName>
</protein>
<name>A0AAV3ZCH7_9GAST</name>
<dbReference type="Proteomes" id="UP000735302">
    <property type="component" value="Unassembled WGS sequence"/>
</dbReference>
<feature type="compositionally biased region" description="Polar residues" evidence="1">
    <location>
        <begin position="267"/>
        <end position="297"/>
    </location>
</feature>
<dbReference type="AlphaFoldDB" id="A0AAV3ZCH7"/>
<feature type="region of interest" description="Disordered" evidence="1">
    <location>
        <begin position="209"/>
        <end position="228"/>
    </location>
</feature>
<feature type="compositionally biased region" description="Basic and acidic residues" evidence="1">
    <location>
        <begin position="451"/>
        <end position="479"/>
    </location>
</feature>
<feature type="compositionally biased region" description="Polar residues" evidence="1">
    <location>
        <begin position="153"/>
        <end position="191"/>
    </location>
</feature>
<organism evidence="2 3">
    <name type="scientific">Plakobranchus ocellatus</name>
    <dbReference type="NCBI Taxonomy" id="259542"/>
    <lineage>
        <taxon>Eukaryota</taxon>
        <taxon>Metazoa</taxon>
        <taxon>Spiralia</taxon>
        <taxon>Lophotrochozoa</taxon>
        <taxon>Mollusca</taxon>
        <taxon>Gastropoda</taxon>
        <taxon>Heterobranchia</taxon>
        <taxon>Euthyneura</taxon>
        <taxon>Panpulmonata</taxon>
        <taxon>Sacoglossa</taxon>
        <taxon>Placobranchoidea</taxon>
        <taxon>Plakobranchidae</taxon>
        <taxon>Plakobranchus</taxon>
    </lineage>
</organism>
<accession>A0AAV3ZCH7</accession>
<sequence length="479" mass="53031">MPDPSFDVAVANRFISSLSKSLQALCHGCMDFDSGIEIVGYINVNIDCGSKADYVLNEKVLKSTTNTMTFVSNSFLAKKDQPKQTRDGACSPIPQFGAAPYHHRTRGFPHSSYTARSAFHGAHYSRGGQKRGFSGEWRGPMKRPRPLPGDRVSLTQVPSSVLAQDVPTDTFNPSNLRQGQYQQSDAVSTSAGAEGDASMVNIKKEAFEGSDEAQPNQDENSSQQTNDSSELIKNIKSDPDANSPAEEENGSNTKTEATENDFKGTFLQPTQETQDNADAMQTSESGDQTSASEQTVGLETPFPNPPSLSDVADGAGASVMSESVGNFDAGGNELEDRDDNNDATLEYDNATEETSYSEYPDAGEGSSSGQFEVIEIDDEDEDMQAMFGASHMLPQARAASFCVEFKDPLQTKIKLSNKEYLRKYRENIKSDTERYKAYRAVANIRVKRQREKWTDEQKKRNRELQRERQRRYRFDKSDS</sequence>
<dbReference type="EMBL" id="BLXT01002217">
    <property type="protein sequence ID" value="GFN92122.1"/>
    <property type="molecule type" value="Genomic_DNA"/>
</dbReference>
<feature type="region of interest" description="Disordered" evidence="1">
    <location>
        <begin position="449"/>
        <end position="479"/>
    </location>
</feature>
<evidence type="ECO:0000256" key="1">
    <source>
        <dbReference type="SAM" id="MobiDB-lite"/>
    </source>
</evidence>
<feature type="compositionally biased region" description="Polar residues" evidence="1">
    <location>
        <begin position="213"/>
        <end position="228"/>
    </location>
</feature>
<reference evidence="2 3" key="1">
    <citation type="journal article" date="2021" name="Elife">
        <title>Chloroplast acquisition without the gene transfer in kleptoplastic sea slugs, Plakobranchus ocellatus.</title>
        <authorList>
            <person name="Maeda T."/>
            <person name="Takahashi S."/>
            <person name="Yoshida T."/>
            <person name="Shimamura S."/>
            <person name="Takaki Y."/>
            <person name="Nagai Y."/>
            <person name="Toyoda A."/>
            <person name="Suzuki Y."/>
            <person name="Arimoto A."/>
            <person name="Ishii H."/>
            <person name="Satoh N."/>
            <person name="Nishiyama T."/>
            <person name="Hasebe M."/>
            <person name="Maruyama T."/>
            <person name="Minagawa J."/>
            <person name="Obokata J."/>
            <person name="Shigenobu S."/>
        </authorList>
    </citation>
    <scope>NUCLEOTIDE SEQUENCE [LARGE SCALE GENOMIC DNA]</scope>
</reference>
<comment type="caution">
    <text evidence="2">The sequence shown here is derived from an EMBL/GenBank/DDBJ whole genome shotgun (WGS) entry which is preliminary data.</text>
</comment>
<gene>
    <name evidence="2" type="ORF">PoB_001862800</name>
</gene>
<keyword evidence="3" id="KW-1185">Reference proteome</keyword>
<proteinExistence type="predicted"/>